<dbReference type="InterPro" id="IPR039425">
    <property type="entry name" value="RNA_pol_sigma-70-like"/>
</dbReference>
<evidence type="ECO:0000256" key="3">
    <source>
        <dbReference type="ARBA" id="ARBA00023082"/>
    </source>
</evidence>
<evidence type="ECO:0000256" key="2">
    <source>
        <dbReference type="ARBA" id="ARBA00023015"/>
    </source>
</evidence>
<evidence type="ECO:0000259" key="5">
    <source>
        <dbReference type="Pfam" id="PF04542"/>
    </source>
</evidence>
<dbReference type="InterPro" id="IPR013325">
    <property type="entry name" value="RNA_pol_sigma_r2"/>
</dbReference>
<dbReference type="PANTHER" id="PTHR43133">
    <property type="entry name" value="RNA POLYMERASE ECF-TYPE SIGMA FACTO"/>
    <property type="match status" value="1"/>
</dbReference>
<dbReference type="RefSeq" id="WP_091398015.1">
    <property type="nucleotide sequence ID" value="NZ_FNQY01000011.1"/>
</dbReference>
<keyword evidence="8" id="KW-1185">Reference proteome</keyword>
<dbReference type="Pfam" id="PF08281">
    <property type="entry name" value="Sigma70_r4_2"/>
    <property type="match status" value="1"/>
</dbReference>
<dbReference type="EMBL" id="FNQY01000011">
    <property type="protein sequence ID" value="SEA24361.1"/>
    <property type="molecule type" value="Genomic_DNA"/>
</dbReference>
<feature type="domain" description="RNA polymerase sigma-70 region 2" evidence="5">
    <location>
        <begin position="28"/>
        <end position="92"/>
    </location>
</feature>
<proteinExistence type="inferred from homology"/>
<dbReference type="CDD" id="cd06171">
    <property type="entry name" value="Sigma70_r4"/>
    <property type="match status" value="1"/>
</dbReference>
<dbReference type="InterPro" id="IPR036388">
    <property type="entry name" value="WH-like_DNA-bd_sf"/>
</dbReference>
<dbReference type="InterPro" id="IPR014284">
    <property type="entry name" value="RNA_pol_sigma-70_dom"/>
</dbReference>
<evidence type="ECO:0000256" key="4">
    <source>
        <dbReference type="ARBA" id="ARBA00023163"/>
    </source>
</evidence>
<feature type="domain" description="RNA polymerase sigma factor 70 region 4 type 2" evidence="6">
    <location>
        <begin position="121"/>
        <end position="173"/>
    </location>
</feature>
<evidence type="ECO:0000256" key="1">
    <source>
        <dbReference type="ARBA" id="ARBA00010641"/>
    </source>
</evidence>
<dbReference type="InterPro" id="IPR013324">
    <property type="entry name" value="RNA_pol_sigma_r3/r4-like"/>
</dbReference>
<evidence type="ECO:0000259" key="6">
    <source>
        <dbReference type="Pfam" id="PF08281"/>
    </source>
</evidence>
<dbReference type="Pfam" id="PF04542">
    <property type="entry name" value="Sigma70_r2"/>
    <property type="match status" value="1"/>
</dbReference>
<keyword evidence="2" id="KW-0805">Transcription regulation</keyword>
<dbReference type="SUPFAM" id="SSF88946">
    <property type="entry name" value="Sigma2 domain of RNA polymerase sigma factors"/>
    <property type="match status" value="1"/>
</dbReference>
<sequence length="190" mass="21742">MSKANIHTLENLIEGCINNEHAAQRAMYQIFAARMYVICLRYGKTKMVAEELLQTGFVKVFKSIVHFRKEGSLEGWIRRVMVNTAIEYYRQAVKMMPTETLTESFDRAGHEQSGLDQLALEDLLALIAGLPDGYRMVFNMYAIEGFSHKEIADKLGITEGGSKSQLSRARQLLQLAIKKRQEVEYARFEK</sequence>
<evidence type="ECO:0000313" key="8">
    <source>
        <dbReference type="Proteomes" id="UP000199041"/>
    </source>
</evidence>
<keyword evidence="4" id="KW-0804">Transcription</keyword>
<reference evidence="7 8" key="1">
    <citation type="submission" date="2016-10" db="EMBL/GenBank/DDBJ databases">
        <authorList>
            <person name="de Groot N.N."/>
        </authorList>
    </citation>
    <scope>NUCLEOTIDE SEQUENCE [LARGE SCALE GENOMIC DNA]</scope>
    <source>
        <strain evidence="7 8">Vu-144</strain>
    </source>
</reference>
<gene>
    <name evidence="7" type="ORF">SAMN05192529_11191</name>
</gene>
<dbReference type="InterPro" id="IPR013249">
    <property type="entry name" value="RNA_pol_sigma70_r4_t2"/>
</dbReference>
<dbReference type="NCBIfam" id="TIGR02937">
    <property type="entry name" value="sigma70-ECF"/>
    <property type="match status" value="1"/>
</dbReference>
<dbReference type="GO" id="GO:0003677">
    <property type="term" value="F:DNA binding"/>
    <property type="evidence" value="ECO:0007669"/>
    <property type="project" value="InterPro"/>
</dbReference>
<accession>A0A1H3ZLT2</accession>
<dbReference type="Gene3D" id="1.10.1740.10">
    <property type="match status" value="1"/>
</dbReference>
<dbReference type="Gene3D" id="1.10.10.10">
    <property type="entry name" value="Winged helix-like DNA-binding domain superfamily/Winged helix DNA-binding domain"/>
    <property type="match status" value="1"/>
</dbReference>
<dbReference type="Proteomes" id="UP000199041">
    <property type="component" value="Unassembled WGS sequence"/>
</dbReference>
<dbReference type="AlphaFoldDB" id="A0A1H3ZLT2"/>
<name>A0A1H3ZLT2_9BACT</name>
<comment type="similarity">
    <text evidence="1">Belongs to the sigma-70 factor family. ECF subfamily.</text>
</comment>
<keyword evidence="3" id="KW-0731">Sigma factor</keyword>
<dbReference type="GO" id="GO:0016987">
    <property type="term" value="F:sigma factor activity"/>
    <property type="evidence" value="ECO:0007669"/>
    <property type="project" value="UniProtKB-KW"/>
</dbReference>
<dbReference type="GO" id="GO:0006352">
    <property type="term" value="P:DNA-templated transcription initiation"/>
    <property type="evidence" value="ECO:0007669"/>
    <property type="project" value="InterPro"/>
</dbReference>
<dbReference type="SUPFAM" id="SSF88659">
    <property type="entry name" value="Sigma3 and sigma4 domains of RNA polymerase sigma factors"/>
    <property type="match status" value="1"/>
</dbReference>
<evidence type="ECO:0000313" key="7">
    <source>
        <dbReference type="EMBL" id="SEA24361.1"/>
    </source>
</evidence>
<protein>
    <submittedName>
        <fullName evidence="7">RNA polymerase sigma-70 factor, ECF subfamily</fullName>
    </submittedName>
</protein>
<organism evidence="7 8">
    <name type="scientific">Arachidicoccus rhizosphaerae</name>
    <dbReference type="NCBI Taxonomy" id="551991"/>
    <lineage>
        <taxon>Bacteria</taxon>
        <taxon>Pseudomonadati</taxon>
        <taxon>Bacteroidota</taxon>
        <taxon>Chitinophagia</taxon>
        <taxon>Chitinophagales</taxon>
        <taxon>Chitinophagaceae</taxon>
        <taxon>Arachidicoccus</taxon>
    </lineage>
</organism>
<dbReference type="STRING" id="551991.SAMN05192529_11191"/>
<dbReference type="InterPro" id="IPR007627">
    <property type="entry name" value="RNA_pol_sigma70_r2"/>
</dbReference>
<dbReference type="OrthoDB" id="1056775at2"/>
<dbReference type="PANTHER" id="PTHR43133:SF46">
    <property type="entry name" value="RNA POLYMERASE SIGMA-70 FACTOR ECF SUBFAMILY"/>
    <property type="match status" value="1"/>
</dbReference>